<dbReference type="InterPro" id="IPR011577">
    <property type="entry name" value="Cyt_b561_bac/Ni-Hgenase"/>
</dbReference>
<keyword evidence="10" id="KW-0408">Iron</keyword>
<dbReference type="PANTHER" id="PTHR30529">
    <property type="entry name" value="CYTOCHROME B561"/>
    <property type="match status" value="1"/>
</dbReference>
<keyword evidence="6 14" id="KW-0812">Transmembrane</keyword>
<evidence type="ECO:0000256" key="1">
    <source>
        <dbReference type="ARBA" id="ARBA00001970"/>
    </source>
</evidence>
<evidence type="ECO:0000256" key="5">
    <source>
        <dbReference type="ARBA" id="ARBA00022617"/>
    </source>
</evidence>
<dbReference type="GO" id="GO:0046872">
    <property type="term" value="F:metal ion binding"/>
    <property type="evidence" value="ECO:0007669"/>
    <property type="project" value="UniProtKB-KW"/>
</dbReference>
<evidence type="ECO:0000256" key="12">
    <source>
        <dbReference type="ARBA" id="ARBA00037975"/>
    </source>
</evidence>
<keyword evidence="9 14" id="KW-1133">Transmembrane helix</keyword>
<gene>
    <name evidence="16" type="ORF">FZO89_12390</name>
</gene>
<dbReference type="OrthoDB" id="1247465at2"/>
<dbReference type="Pfam" id="PF01292">
    <property type="entry name" value="Ni_hydr_CYTB"/>
    <property type="match status" value="1"/>
</dbReference>
<dbReference type="Proteomes" id="UP000324973">
    <property type="component" value="Unassembled WGS sequence"/>
</dbReference>
<dbReference type="AlphaFoldDB" id="A0A5D4XSN1"/>
<keyword evidence="5" id="KW-0349">Heme</keyword>
<proteinExistence type="inferred from homology"/>
<dbReference type="EMBL" id="VTFT01000001">
    <property type="protein sequence ID" value="TYT26995.1"/>
    <property type="molecule type" value="Genomic_DNA"/>
</dbReference>
<keyword evidence="4" id="KW-1003">Cell membrane</keyword>
<evidence type="ECO:0000256" key="6">
    <source>
        <dbReference type="ARBA" id="ARBA00022692"/>
    </source>
</evidence>
<evidence type="ECO:0000256" key="11">
    <source>
        <dbReference type="ARBA" id="ARBA00023136"/>
    </source>
</evidence>
<evidence type="ECO:0000256" key="14">
    <source>
        <dbReference type="SAM" id="Phobius"/>
    </source>
</evidence>
<dbReference type="SUPFAM" id="SSF81342">
    <property type="entry name" value="Transmembrane di-heme cytochromes"/>
    <property type="match status" value="1"/>
</dbReference>
<sequence>MNRHGHFDALARLLHWGMAVLVMAMLFVGVGMVASLALRPMLIELHRPLGIAILLLALVRLYHRWRSPPPPLPADLPRPQALAAKASHWLLYALMLAMPLLGWSMLSAGGYPVPMVGALRLPALVPHDPTLYAWLRGAHGVLGYALFALVLMHLAAALYHAWVRRDGVFDAMARSGRPRSMPSNETVAEPTPRLQD</sequence>
<evidence type="ECO:0000256" key="10">
    <source>
        <dbReference type="ARBA" id="ARBA00023004"/>
    </source>
</evidence>
<evidence type="ECO:0000313" key="16">
    <source>
        <dbReference type="EMBL" id="TYT26995.1"/>
    </source>
</evidence>
<keyword evidence="3" id="KW-0813">Transport</keyword>
<evidence type="ECO:0000256" key="4">
    <source>
        <dbReference type="ARBA" id="ARBA00022475"/>
    </source>
</evidence>
<feature type="transmembrane region" description="Helical" evidence="14">
    <location>
        <begin position="45"/>
        <end position="63"/>
    </location>
</feature>
<keyword evidence="7" id="KW-0479">Metal-binding</keyword>
<comment type="cofactor">
    <cofactor evidence="1">
        <name>heme b</name>
        <dbReference type="ChEBI" id="CHEBI:60344"/>
    </cofactor>
</comment>
<comment type="caution">
    <text evidence="16">The sequence shown here is derived from an EMBL/GenBank/DDBJ whole genome shotgun (WGS) entry which is preliminary data.</text>
</comment>
<name>A0A5D4XSN1_9GAMM</name>
<comment type="similarity">
    <text evidence="12">Belongs to the cytochrome b561 family.</text>
</comment>
<evidence type="ECO:0000256" key="8">
    <source>
        <dbReference type="ARBA" id="ARBA00022982"/>
    </source>
</evidence>
<dbReference type="InterPro" id="IPR052168">
    <property type="entry name" value="Cytochrome_b561_oxidase"/>
</dbReference>
<dbReference type="PANTHER" id="PTHR30529:SF6">
    <property type="entry name" value="BLL0291 PROTEIN"/>
    <property type="match status" value="1"/>
</dbReference>
<reference evidence="16 17" key="1">
    <citation type="submission" date="2019-08" db="EMBL/GenBank/DDBJ databases">
        <title>Luteimonas viscosus sp. nov., isolated from soil of a sunflower field.</title>
        <authorList>
            <person name="Jianli Z."/>
            <person name="Ying Z."/>
        </authorList>
    </citation>
    <scope>NUCLEOTIDE SEQUENCE [LARGE SCALE GENOMIC DNA]</scope>
    <source>
        <strain evidence="16 17">XBU10</strain>
    </source>
</reference>
<evidence type="ECO:0000256" key="3">
    <source>
        <dbReference type="ARBA" id="ARBA00022448"/>
    </source>
</evidence>
<evidence type="ECO:0000256" key="13">
    <source>
        <dbReference type="SAM" id="MobiDB-lite"/>
    </source>
</evidence>
<keyword evidence="11 14" id="KW-0472">Membrane</keyword>
<dbReference type="InterPro" id="IPR016174">
    <property type="entry name" value="Di-haem_cyt_TM"/>
</dbReference>
<dbReference type="GO" id="GO:0022904">
    <property type="term" value="P:respiratory electron transport chain"/>
    <property type="evidence" value="ECO:0007669"/>
    <property type="project" value="InterPro"/>
</dbReference>
<feature type="transmembrane region" description="Helical" evidence="14">
    <location>
        <begin position="13"/>
        <end position="38"/>
    </location>
</feature>
<dbReference type="GO" id="GO:0020037">
    <property type="term" value="F:heme binding"/>
    <property type="evidence" value="ECO:0007669"/>
    <property type="project" value="TreeGrafter"/>
</dbReference>
<evidence type="ECO:0000313" key="17">
    <source>
        <dbReference type="Proteomes" id="UP000324973"/>
    </source>
</evidence>
<dbReference type="Gene3D" id="1.20.950.20">
    <property type="entry name" value="Transmembrane di-heme cytochromes, Chain C"/>
    <property type="match status" value="1"/>
</dbReference>
<dbReference type="GO" id="GO:0005886">
    <property type="term" value="C:plasma membrane"/>
    <property type="evidence" value="ECO:0007669"/>
    <property type="project" value="UniProtKB-SubCell"/>
</dbReference>
<keyword evidence="8" id="KW-0249">Electron transport</keyword>
<accession>A0A5D4XSN1</accession>
<feature type="transmembrane region" description="Helical" evidence="14">
    <location>
        <begin position="141"/>
        <end position="162"/>
    </location>
</feature>
<feature type="region of interest" description="Disordered" evidence="13">
    <location>
        <begin position="174"/>
        <end position="196"/>
    </location>
</feature>
<dbReference type="RefSeq" id="WP_149103548.1">
    <property type="nucleotide sequence ID" value="NZ_VTFT01000001.1"/>
</dbReference>
<dbReference type="GO" id="GO:0009055">
    <property type="term" value="F:electron transfer activity"/>
    <property type="evidence" value="ECO:0007669"/>
    <property type="project" value="InterPro"/>
</dbReference>
<organism evidence="16 17">
    <name type="scientific">Luteimonas viscosa</name>
    <dbReference type="NCBI Taxonomy" id="1132694"/>
    <lineage>
        <taxon>Bacteria</taxon>
        <taxon>Pseudomonadati</taxon>
        <taxon>Pseudomonadota</taxon>
        <taxon>Gammaproteobacteria</taxon>
        <taxon>Lysobacterales</taxon>
        <taxon>Lysobacteraceae</taxon>
        <taxon>Luteimonas</taxon>
    </lineage>
</organism>
<keyword evidence="17" id="KW-1185">Reference proteome</keyword>
<evidence type="ECO:0000256" key="9">
    <source>
        <dbReference type="ARBA" id="ARBA00022989"/>
    </source>
</evidence>
<feature type="domain" description="Cytochrome b561 bacterial/Ni-hydrogenase" evidence="15">
    <location>
        <begin position="6"/>
        <end position="172"/>
    </location>
</feature>
<evidence type="ECO:0000259" key="15">
    <source>
        <dbReference type="Pfam" id="PF01292"/>
    </source>
</evidence>
<feature type="transmembrane region" description="Helical" evidence="14">
    <location>
        <begin position="89"/>
        <end position="111"/>
    </location>
</feature>
<evidence type="ECO:0000256" key="7">
    <source>
        <dbReference type="ARBA" id="ARBA00022723"/>
    </source>
</evidence>
<protein>
    <submittedName>
        <fullName evidence="16">Cytochrome b</fullName>
    </submittedName>
</protein>
<comment type="subcellular location">
    <subcellularLocation>
        <location evidence="2">Cell membrane</location>
        <topology evidence="2">Multi-pass membrane protein</topology>
    </subcellularLocation>
</comment>
<evidence type="ECO:0000256" key="2">
    <source>
        <dbReference type="ARBA" id="ARBA00004651"/>
    </source>
</evidence>